<dbReference type="Pfam" id="PF13676">
    <property type="entry name" value="TIR_2"/>
    <property type="match status" value="1"/>
</dbReference>
<dbReference type="Proteomes" id="UP001217838">
    <property type="component" value="Unassembled WGS sequence"/>
</dbReference>
<accession>A0ABT5B9R4</accession>
<keyword evidence="4" id="KW-1185">Reference proteome</keyword>
<dbReference type="InterPro" id="IPR035897">
    <property type="entry name" value="Toll_tir_struct_dom_sf"/>
</dbReference>
<evidence type="ECO:0000256" key="1">
    <source>
        <dbReference type="SAM" id="MobiDB-lite"/>
    </source>
</evidence>
<sequence length="131" mass="15048">MPDALRRFDRRRTFISYAVRDLPLSRAHLERLRACDEFVFLDYPQRWSTSAQRTIADWLRSADRVIYVATPHSRLSPWVRLELATARRVGVPIERVVVPGAAVAAFGHESPHRESDHRAPRSSTTRARVGC</sequence>
<evidence type="ECO:0000313" key="3">
    <source>
        <dbReference type="EMBL" id="MDC0670884.1"/>
    </source>
</evidence>
<evidence type="ECO:0000259" key="2">
    <source>
        <dbReference type="Pfam" id="PF13676"/>
    </source>
</evidence>
<organism evidence="3 4">
    <name type="scientific">Nannocystis radixulma</name>
    <dbReference type="NCBI Taxonomy" id="2995305"/>
    <lineage>
        <taxon>Bacteria</taxon>
        <taxon>Pseudomonadati</taxon>
        <taxon>Myxococcota</taxon>
        <taxon>Polyangia</taxon>
        <taxon>Nannocystales</taxon>
        <taxon>Nannocystaceae</taxon>
        <taxon>Nannocystis</taxon>
    </lineage>
</organism>
<reference evidence="3 4" key="1">
    <citation type="submission" date="2022-11" db="EMBL/GenBank/DDBJ databases">
        <title>Minimal conservation of predation-associated metabolite biosynthetic gene clusters underscores biosynthetic potential of Myxococcota including descriptions for ten novel species: Archangium lansinium sp. nov., Myxococcus landrumus sp. nov., Nannocystis bai.</title>
        <authorList>
            <person name="Ahearne A."/>
            <person name="Stevens C."/>
            <person name="Dowd S."/>
        </authorList>
    </citation>
    <scope>NUCLEOTIDE SEQUENCE [LARGE SCALE GENOMIC DNA]</scope>
    <source>
        <strain evidence="3 4">NCELM</strain>
    </source>
</reference>
<feature type="region of interest" description="Disordered" evidence="1">
    <location>
        <begin position="108"/>
        <end position="131"/>
    </location>
</feature>
<gene>
    <name evidence="3" type="ORF">POL58_24210</name>
</gene>
<proteinExistence type="predicted"/>
<dbReference type="EMBL" id="JAQNDN010000013">
    <property type="protein sequence ID" value="MDC0670884.1"/>
    <property type="molecule type" value="Genomic_DNA"/>
</dbReference>
<dbReference type="Gene3D" id="3.40.50.10140">
    <property type="entry name" value="Toll/interleukin-1 receptor homology (TIR) domain"/>
    <property type="match status" value="1"/>
</dbReference>
<keyword evidence="3" id="KW-0675">Receptor</keyword>
<name>A0ABT5B9R4_9BACT</name>
<dbReference type="SUPFAM" id="SSF52200">
    <property type="entry name" value="Toll/Interleukin receptor TIR domain"/>
    <property type="match status" value="1"/>
</dbReference>
<feature type="domain" description="TIR" evidence="2">
    <location>
        <begin position="14"/>
        <end position="89"/>
    </location>
</feature>
<dbReference type="InterPro" id="IPR000157">
    <property type="entry name" value="TIR_dom"/>
</dbReference>
<dbReference type="RefSeq" id="WP_272000851.1">
    <property type="nucleotide sequence ID" value="NZ_JAQNDN010000013.1"/>
</dbReference>
<feature type="compositionally biased region" description="Polar residues" evidence="1">
    <location>
        <begin position="121"/>
        <end position="131"/>
    </location>
</feature>
<protein>
    <submittedName>
        <fullName evidence="3">Toll/interleukin-1 receptor domain-containing protein</fullName>
    </submittedName>
</protein>
<comment type="caution">
    <text evidence="3">The sequence shown here is derived from an EMBL/GenBank/DDBJ whole genome shotgun (WGS) entry which is preliminary data.</text>
</comment>
<evidence type="ECO:0000313" key="4">
    <source>
        <dbReference type="Proteomes" id="UP001217838"/>
    </source>
</evidence>
<feature type="compositionally biased region" description="Basic and acidic residues" evidence="1">
    <location>
        <begin position="109"/>
        <end position="119"/>
    </location>
</feature>